<feature type="active site" description="Proton donor" evidence="1">
    <location>
        <position position="52"/>
    </location>
</feature>
<dbReference type="InterPro" id="IPR023210">
    <property type="entry name" value="NADP_OxRdtase_dom"/>
</dbReference>
<accession>A0A9J2P225</accession>
<dbReference type="PIRSF" id="PIRSF000097">
    <property type="entry name" value="AKR"/>
    <property type="match status" value="1"/>
</dbReference>
<feature type="site" description="Lowers pKa of active site Tyr" evidence="3">
    <location>
        <position position="81"/>
    </location>
</feature>
<dbReference type="SUPFAM" id="SSF51430">
    <property type="entry name" value="NAD(P)-linked oxidoreductase"/>
    <property type="match status" value="1"/>
</dbReference>
<dbReference type="InterPro" id="IPR036812">
    <property type="entry name" value="NAD(P)_OxRdtase_dom_sf"/>
</dbReference>
<dbReference type="PROSITE" id="PS00063">
    <property type="entry name" value="ALDOKETO_REDUCTASE_3"/>
    <property type="match status" value="1"/>
</dbReference>
<dbReference type="Proteomes" id="UP000036681">
    <property type="component" value="Unplaced"/>
</dbReference>
<name>A0A9J2P225_ASCLU</name>
<dbReference type="InterPro" id="IPR020471">
    <property type="entry name" value="AKR"/>
</dbReference>
<feature type="domain" description="NADP-dependent oxidoreductase" evidence="4">
    <location>
        <begin position="19"/>
        <end position="305"/>
    </location>
</feature>
<sequence>MTVGGPMLTLSNGRQMPQVGLGTWMSYPNEVAAAVRWALDAGYRLIDTATCYGNEKEIGDVLHEYLSSGKIKREELFVTTKFVLDADYAIIFQLWCTHNRPSDIEGQIKESLAKLQLDYVDLYLVHMPAAFNHEMTQQDHSVTLEQVWTGLEAVYEKGLTKAIGLSNVSIEQVERVQKSAKVKIHNVQVECYLYFPQYELAEVCKKHNISFTAYGPLGSPGRVNWTLPSGAKLVWAEAKNPLENELVVKLATKYKKTSAQILLRHLLQRGLAIIPKSVHESRIKENFDIFDFELTDEEMKELNDIKHRQRLFLQDFMEGHPEDPFKDERKATA</sequence>
<dbReference type="InterPro" id="IPR018170">
    <property type="entry name" value="Aldo/ket_reductase_CS"/>
</dbReference>
<dbReference type="PANTHER" id="PTHR11732">
    <property type="entry name" value="ALDO/KETO REDUCTASE"/>
    <property type="match status" value="1"/>
</dbReference>
<organism evidence="5 6">
    <name type="scientific">Ascaris lumbricoides</name>
    <name type="common">Giant roundworm</name>
    <dbReference type="NCBI Taxonomy" id="6252"/>
    <lineage>
        <taxon>Eukaryota</taxon>
        <taxon>Metazoa</taxon>
        <taxon>Ecdysozoa</taxon>
        <taxon>Nematoda</taxon>
        <taxon>Chromadorea</taxon>
        <taxon>Rhabditida</taxon>
        <taxon>Spirurina</taxon>
        <taxon>Ascaridomorpha</taxon>
        <taxon>Ascaridoidea</taxon>
        <taxon>Ascarididae</taxon>
        <taxon>Ascaris</taxon>
    </lineage>
</organism>
<dbReference type="PRINTS" id="PR00069">
    <property type="entry name" value="ALDKETRDTASE"/>
</dbReference>
<dbReference type="Pfam" id="PF00248">
    <property type="entry name" value="Aldo_ket_red"/>
    <property type="match status" value="1"/>
</dbReference>
<evidence type="ECO:0000313" key="6">
    <source>
        <dbReference type="WBParaSite" id="ALUE_0000388501-mRNA-1"/>
    </source>
</evidence>
<evidence type="ECO:0000259" key="4">
    <source>
        <dbReference type="Pfam" id="PF00248"/>
    </source>
</evidence>
<dbReference type="AlphaFoldDB" id="A0A9J2P225"/>
<evidence type="ECO:0000256" key="1">
    <source>
        <dbReference type="PIRSR" id="PIRSR000097-1"/>
    </source>
</evidence>
<protein>
    <submittedName>
        <fullName evidence="6">NADP-dependent oxidoreductase domain-containing protein</fullName>
    </submittedName>
</protein>
<dbReference type="WBParaSite" id="ALUE_0000388501-mRNA-1">
    <property type="protein sequence ID" value="ALUE_0000388501-mRNA-1"/>
    <property type="gene ID" value="ALUE_0000388501"/>
</dbReference>
<evidence type="ECO:0000256" key="2">
    <source>
        <dbReference type="PIRSR" id="PIRSR000097-2"/>
    </source>
</evidence>
<dbReference type="FunFam" id="3.20.20.100:FF:000029">
    <property type="entry name" value="Aldo-keto reductase"/>
    <property type="match status" value="1"/>
</dbReference>
<dbReference type="Gene3D" id="3.20.20.100">
    <property type="entry name" value="NADP-dependent oxidoreductase domain"/>
    <property type="match status" value="1"/>
</dbReference>
<dbReference type="PROSITE" id="PS00798">
    <property type="entry name" value="ALDOKETO_REDUCTASE_1"/>
    <property type="match status" value="1"/>
</dbReference>
<proteinExistence type="predicted"/>
<reference evidence="6" key="1">
    <citation type="submission" date="2023-03" db="UniProtKB">
        <authorList>
            <consortium name="WormBaseParasite"/>
        </authorList>
    </citation>
    <scope>IDENTIFICATION</scope>
</reference>
<feature type="binding site" evidence="2">
    <location>
        <position position="126"/>
    </location>
    <ligand>
        <name>substrate</name>
    </ligand>
</feature>
<evidence type="ECO:0000313" key="5">
    <source>
        <dbReference type="Proteomes" id="UP000036681"/>
    </source>
</evidence>
<dbReference type="GO" id="GO:0016491">
    <property type="term" value="F:oxidoreductase activity"/>
    <property type="evidence" value="ECO:0007669"/>
    <property type="project" value="InterPro"/>
</dbReference>
<keyword evidence="5" id="KW-1185">Reference proteome</keyword>
<evidence type="ECO:0000256" key="3">
    <source>
        <dbReference type="PIRSR" id="PIRSR000097-3"/>
    </source>
</evidence>